<evidence type="ECO:0000313" key="17">
    <source>
        <dbReference type="Proteomes" id="UP000199225"/>
    </source>
</evidence>
<dbReference type="Gene3D" id="2.40.50.100">
    <property type="match status" value="1"/>
</dbReference>
<dbReference type="InterPro" id="IPR001078">
    <property type="entry name" value="2-oxoacid_DH_actylTfrase"/>
</dbReference>
<dbReference type="InterPro" id="IPR000089">
    <property type="entry name" value="Biotin_lipoyl"/>
</dbReference>
<feature type="compositionally biased region" description="Basic and acidic residues" evidence="13">
    <location>
        <begin position="164"/>
        <end position="217"/>
    </location>
</feature>
<dbReference type="EC" id="2.3.1.61" evidence="5 12"/>
<feature type="compositionally biased region" description="Acidic residues" evidence="13">
    <location>
        <begin position="91"/>
        <end position="106"/>
    </location>
</feature>
<dbReference type="OrthoDB" id="9805770at2"/>
<dbReference type="SUPFAM" id="SSF51230">
    <property type="entry name" value="Single hybrid motif"/>
    <property type="match status" value="1"/>
</dbReference>
<dbReference type="SUPFAM" id="SSF52777">
    <property type="entry name" value="CoA-dependent acyltransferases"/>
    <property type="match status" value="1"/>
</dbReference>
<dbReference type="InterPro" id="IPR006255">
    <property type="entry name" value="SucB"/>
</dbReference>
<dbReference type="Pfam" id="PF00364">
    <property type="entry name" value="Biotin_lipoyl"/>
    <property type="match status" value="1"/>
</dbReference>
<dbReference type="GO" id="GO:0006099">
    <property type="term" value="P:tricarboxylic acid cycle"/>
    <property type="evidence" value="ECO:0007669"/>
    <property type="project" value="UniProtKB-UniRule"/>
</dbReference>
<evidence type="ECO:0000256" key="13">
    <source>
        <dbReference type="SAM" id="MobiDB-lite"/>
    </source>
</evidence>
<evidence type="ECO:0000259" key="15">
    <source>
        <dbReference type="PROSITE" id="PS51826"/>
    </source>
</evidence>
<dbReference type="SUPFAM" id="SSF47005">
    <property type="entry name" value="Peripheral subunit-binding domain of 2-oxo acid dehydrogenase complex"/>
    <property type="match status" value="1"/>
</dbReference>
<feature type="domain" description="Lipoyl-binding" evidence="14">
    <location>
        <begin position="1"/>
        <end position="76"/>
    </location>
</feature>
<dbReference type="PANTHER" id="PTHR43416:SF5">
    <property type="entry name" value="DIHYDROLIPOYLLYSINE-RESIDUE SUCCINYLTRANSFERASE COMPONENT OF 2-OXOGLUTARATE DEHYDROGENASE COMPLEX, MITOCHONDRIAL"/>
    <property type="match status" value="1"/>
</dbReference>
<protein>
    <recommendedName>
        <fullName evidence="6 12">Dihydrolipoyllysine-residue succinyltransferase component of 2-oxoglutarate dehydrogenase complex</fullName>
        <ecNumber evidence="5 12">2.3.1.61</ecNumber>
    </recommendedName>
    <alternativeName>
        <fullName evidence="12">2-oxoglutarate dehydrogenase complex component E2</fullName>
    </alternativeName>
</protein>
<dbReference type="NCBIfam" id="NF004309">
    <property type="entry name" value="PRK05704.1"/>
    <property type="match status" value="1"/>
</dbReference>
<evidence type="ECO:0000256" key="1">
    <source>
        <dbReference type="ARBA" id="ARBA00004052"/>
    </source>
</evidence>
<proteinExistence type="inferred from homology"/>
<dbReference type="InterPro" id="IPR003016">
    <property type="entry name" value="2-oxoA_DH_lipoyl-BS"/>
</dbReference>
<dbReference type="InterPro" id="IPR023213">
    <property type="entry name" value="CAT-like_dom_sf"/>
</dbReference>
<evidence type="ECO:0000256" key="6">
    <source>
        <dbReference type="ARBA" id="ARBA00019511"/>
    </source>
</evidence>
<dbReference type="AlphaFoldDB" id="A0A1G8TIS8"/>
<dbReference type="Pfam" id="PF02817">
    <property type="entry name" value="E3_binding"/>
    <property type="match status" value="1"/>
</dbReference>
<evidence type="ECO:0000256" key="4">
    <source>
        <dbReference type="ARBA" id="ARBA00011666"/>
    </source>
</evidence>
<evidence type="ECO:0000256" key="12">
    <source>
        <dbReference type="RuleBase" id="RU361138"/>
    </source>
</evidence>
<keyword evidence="7 12" id="KW-0816">Tricarboxylic acid cycle</keyword>
<evidence type="ECO:0000259" key="14">
    <source>
        <dbReference type="PROSITE" id="PS50968"/>
    </source>
</evidence>
<feature type="compositionally biased region" description="Basic and acidic residues" evidence="13">
    <location>
        <begin position="107"/>
        <end position="143"/>
    </location>
</feature>
<evidence type="ECO:0000256" key="8">
    <source>
        <dbReference type="ARBA" id="ARBA00022679"/>
    </source>
</evidence>
<reference evidence="17" key="1">
    <citation type="submission" date="2016-10" db="EMBL/GenBank/DDBJ databases">
        <authorList>
            <person name="Varghese N."/>
            <person name="Submissions S."/>
        </authorList>
    </citation>
    <scope>NUCLEOTIDE SEQUENCE [LARGE SCALE GENOMIC DNA]</scope>
    <source>
        <strain evidence="17">DSM 4771</strain>
    </source>
</reference>
<dbReference type="PANTHER" id="PTHR43416">
    <property type="entry name" value="DIHYDROLIPOYLLYSINE-RESIDUE SUCCINYLTRANSFERASE COMPONENT OF 2-OXOGLUTARATE DEHYDROGENASE COMPLEX, MITOCHONDRIAL-RELATED"/>
    <property type="match status" value="1"/>
</dbReference>
<dbReference type="PROSITE" id="PS51826">
    <property type="entry name" value="PSBD"/>
    <property type="match status" value="1"/>
</dbReference>
<comment type="pathway">
    <text evidence="2 12">Amino-acid degradation; L-lysine degradation via saccharopine pathway; glutaryl-CoA from L-lysine: step 6/6.</text>
</comment>
<comment type="function">
    <text evidence="1 12">E2 component of the 2-oxoglutarate dehydrogenase (OGDH) complex which catalyzes the second step in the conversion of 2-oxoglutarate to succinyl-CoA and CO(2).</text>
</comment>
<dbReference type="NCBIfam" id="TIGR01347">
    <property type="entry name" value="sucB"/>
    <property type="match status" value="1"/>
</dbReference>
<evidence type="ECO:0000256" key="5">
    <source>
        <dbReference type="ARBA" id="ARBA00012945"/>
    </source>
</evidence>
<keyword evidence="8 12" id="KW-0808">Transferase</keyword>
<dbReference type="InterPro" id="IPR011053">
    <property type="entry name" value="Single_hybrid_motif"/>
</dbReference>
<gene>
    <name evidence="16" type="ORF">SAMN04490247_1809</name>
</gene>
<keyword evidence="9 12" id="KW-0450">Lipoyl</keyword>
<dbReference type="InterPro" id="IPR036625">
    <property type="entry name" value="E3-bd_dom_sf"/>
</dbReference>
<dbReference type="GO" id="GO:0004149">
    <property type="term" value="F:dihydrolipoyllysine-residue succinyltransferase activity"/>
    <property type="evidence" value="ECO:0007669"/>
    <property type="project" value="UniProtKB-UniRule"/>
</dbReference>
<dbReference type="UniPathway" id="UPA00868">
    <property type="reaction ID" value="UER00840"/>
</dbReference>
<dbReference type="Gene3D" id="4.10.320.10">
    <property type="entry name" value="E3-binding domain"/>
    <property type="match status" value="1"/>
</dbReference>
<sequence length="443" mass="49300">MKEIKVPELAESITEGTIAEWLVGEGDKVEKGDPVLELETDKVNVEVNADTGGVITELLKGEGDDVEVGDAIAKVDETGEASGDSGSDSGSSEEDTSKEEKEESDQEEKQEAKEESEQEEKKEQKEQSKEDDSSGDDKKKEDVIATPAARKRARELGIDLSEISARDPYGRVRPEDVDEHAKGGSKKEEKQSSKSSSDKKEKEEPKEEFDKPVEREKMSRRRQTIAKRLVEVQQESAMLTTFNEVDMTNVMKLRKERKEAFQDKHGVKLGFMSFFTKAAVGALKEFPLLNAEIQGKEVVKKKFYDIGMAVSTDEGLVVPVVRDADRIGFAGIESEIIRLAERARNKELGLEDLQGGSFTITNGGIFGSMLSTPILNSPQVGILGLHNIEKRPKVMPDDSIEARPMMYIALSYDHRIVDGKEAVQFLRRIKEMIEDPYDLLLEG</sequence>
<evidence type="ECO:0000256" key="10">
    <source>
        <dbReference type="ARBA" id="ARBA00023315"/>
    </source>
</evidence>
<comment type="cofactor">
    <cofactor evidence="12">
        <name>(R)-lipoate</name>
        <dbReference type="ChEBI" id="CHEBI:83088"/>
    </cofactor>
    <text evidence="12">Binds 1 lipoyl cofactor covalently.</text>
</comment>
<comment type="catalytic activity">
    <reaction evidence="11 12">
        <text>N(6)-[(R)-dihydrolipoyl]-L-lysyl-[protein] + succinyl-CoA = N(6)-[(R)-S(8)-succinyldihydrolipoyl]-L-lysyl-[protein] + CoA</text>
        <dbReference type="Rhea" id="RHEA:15213"/>
        <dbReference type="Rhea" id="RHEA-COMP:10475"/>
        <dbReference type="Rhea" id="RHEA-COMP:20092"/>
        <dbReference type="ChEBI" id="CHEBI:57287"/>
        <dbReference type="ChEBI" id="CHEBI:57292"/>
        <dbReference type="ChEBI" id="CHEBI:83100"/>
        <dbReference type="ChEBI" id="CHEBI:83120"/>
        <dbReference type="EC" id="2.3.1.61"/>
    </reaction>
</comment>
<accession>A0A1G8TIS8</accession>
<organism evidence="16 17">
    <name type="scientific">Salimicrobium halophilum</name>
    <dbReference type="NCBI Taxonomy" id="86666"/>
    <lineage>
        <taxon>Bacteria</taxon>
        <taxon>Bacillati</taxon>
        <taxon>Bacillota</taxon>
        <taxon>Bacilli</taxon>
        <taxon>Bacillales</taxon>
        <taxon>Bacillaceae</taxon>
        <taxon>Salimicrobium</taxon>
    </lineage>
</organism>
<dbReference type="Proteomes" id="UP000199225">
    <property type="component" value="Unassembled WGS sequence"/>
</dbReference>
<feature type="compositionally biased region" description="Low complexity" evidence="13">
    <location>
        <begin position="80"/>
        <end position="90"/>
    </location>
</feature>
<dbReference type="CDD" id="cd06849">
    <property type="entry name" value="lipoyl_domain"/>
    <property type="match status" value="1"/>
</dbReference>
<evidence type="ECO:0000256" key="7">
    <source>
        <dbReference type="ARBA" id="ARBA00022532"/>
    </source>
</evidence>
<dbReference type="PROSITE" id="PS00189">
    <property type="entry name" value="LIPOYL"/>
    <property type="match status" value="1"/>
</dbReference>
<name>A0A1G8TIS8_9BACI</name>
<evidence type="ECO:0000313" key="16">
    <source>
        <dbReference type="EMBL" id="SDJ41469.1"/>
    </source>
</evidence>
<dbReference type="Pfam" id="PF00198">
    <property type="entry name" value="2-oxoacid_dh"/>
    <property type="match status" value="1"/>
</dbReference>
<comment type="subunit">
    <text evidence="4">Forms a 24-polypeptide structural core with octahedral symmetry. Part of the 2-oxoglutarate dehydrogenase (OGDH) complex composed of E1 (2-oxoglutarate dehydrogenase), E2 (dihydrolipoamide succinyltransferase) and E3 (dihydrolipoamide dehydrogenase); the complex contains multiple copies of the three enzymatic components (E1, E2 and E3).</text>
</comment>
<dbReference type="FunFam" id="3.30.559.10:FF:000007">
    <property type="entry name" value="Dihydrolipoamide acetyltransferase component of pyruvate dehydrogenase complex"/>
    <property type="match status" value="1"/>
</dbReference>
<dbReference type="GO" id="GO:0005829">
    <property type="term" value="C:cytosol"/>
    <property type="evidence" value="ECO:0007669"/>
    <property type="project" value="TreeGrafter"/>
</dbReference>
<dbReference type="GO" id="GO:0033512">
    <property type="term" value="P:L-lysine catabolic process to acetyl-CoA via saccharopine"/>
    <property type="evidence" value="ECO:0007669"/>
    <property type="project" value="UniProtKB-UniRule"/>
</dbReference>
<feature type="region of interest" description="Disordered" evidence="13">
    <location>
        <begin position="60"/>
        <end position="221"/>
    </location>
</feature>
<comment type="similarity">
    <text evidence="3 12">Belongs to the 2-oxoacid dehydrogenase family.</text>
</comment>
<keyword evidence="10 12" id="KW-0012">Acyltransferase</keyword>
<dbReference type="Gene3D" id="3.30.559.10">
    <property type="entry name" value="Chloramphenicol acetyltransferase-like domain"/>
    <property type="match status" value="1"/>
</dbReference>
<dbReference type="STRING" id="86666.SAMN04490247_1809"/>
<dbReference type="EMBL" id="FNEV01000005">
    <property type="protein sequence ID" value="SDJ41469.1"/>
    <property type="molecule type" value="Genomic_DNA"/>
</dbReference>
<evidence type="ECO:0000256" key="2">
    <source>
        <dbReference type="ARBA" id="ARBA00005145"/>
    </source>
</evidence>
<dbReference type="InterPro" id="IPR004167">
    <property type="entry name" value="PSBD"/>
</dbReference>
<keyword evidence="17" id="KW-1185">Reference proteome</keyword>
<feature type="domain" description="Peripheral subunit-binding (PSBD)" evidence="15">
    <location>
        <begin position="144"/>
        <end position="181"/>
    </location>
</feature>
<evidence type="ECO:0000256" key="9">
    <source>
        <dbReference type="ARBA" id="ARBA00022823"/>
    </source>
</evidence>
<dbReference type="InterPro" id="IPR050537">
    <property type="entry name" value="2-oxoacid_dehydrogenase"/>
</dbReference>
<dbReference type="PROSITE" id="PS50968">
    <property type="entry name" value="BIOTINYL_LIPOYL"/>
    <property type="match status" value="1"/>
</dbReference>
<dbReference type="GO" id="GO:0045252">
    <property type="term" value="C:oxoglutarate dehydrogenase complex"/>
    <property type="evidence" value="ECO:0007669"/>
    <property type="project" value="UniProtKB-UniRule"/>
</dbReference>
<evidence type="ECO:0000256" key="11">
    <source>
        <dbReference type="ARBA" id="ARBA00052761"/>
    </source>
</evidence>
<dbReference type="RefSeq" id="WP_093193542.1">
    <property type="nucleotide sequence ID" value="NZ_FNEV01000005.1"/>
</dbReference>
<evidence type="ECO:0000256" key="3">
    <source>
        <dbReference type="ARBA" id="ARBA00007317"/>
    </source>
</evidence>